<dbReference type="AlphaFoldDB" id="A0A919ASQ3"/>
<comment type="caution">
    <text evidence="2">The sequence shown here is derived from an EMBL/GenBank/DDBJ whole genome shotgun (WGS) entry which is preliminary data.</text>
</comment>
<dbReference type="EMBL" id="BNBI01000012">
    <property type="protein sequence ID" value="GHF21021.1"/>
    <property type="molecule type" value="Genomic_DNA"/>
</dbReference>
<proteinExistence type="predicted"/>
<organism evidence="2 3">
    <name type="scientific">Streptomyces fumanus</name>
    <dbReference type="NCBI Taxonomy" id="67302"/>
    <lineage>
        <taxon>Bacteria</taxon>
        <taxon>Bacillati</taxon>
        <taxon>Actinomycetota</taxon>
        <taxon>Actinomycetes</taxon>
        <taxon>Kitasatosporales</taxon>
        <taxon>Streptomycetaceae</taxon>
        <taxon>Streptomyces</taxon>
    </lineage>
</organism>
<evidence type="ECO:0000313" key="2">
    <source>
        <dbReference type="EMBL" id="GHF21021.1"/>
    </source>
</evidence>
<feature type="compositionally biased region" description="Low complexity" evidence="1">
    <location>
        <begin position="8"/>
        <end position="34"/>
    </location>
</feature>
<name>A0A919ASQ3_9ACTN</name>
<sequence>MPSRPVRAGEPAAPADAAPAAPGANGEVGPAGPAVAVPGPVAVGGSVPDRGGVPGNVAPVAYAHRVTPLRARERPKRPLRPRRAPAHRRVDTAYAPARTADYAPPWYEL</sequence>
<feature type="compositionally biased region" description="Basic residues" evidence="1">
    <location>
        <begin position="73"/>
        <end position="87"/>
    </location>
</feature>
<feature type="region of interest" description="Disordered" evidence="1">
    <location>
        <begin position="1"/>
        <end position="34"/>
    </location>
</feature>
<gene>
    <name evidence="2" type="ORF">GCM10018772_52980</name>
</gene>
<accession>A0A919ASQ3</accession>
<feature type="region of interest" description="Disordered" evidence="1">
    <location>
        <begin position="68"/>
        <end position="96"/>
    </location>
</feature>
<evidence type="ECO:0000313" key="3">
    <source>
        <dbReference type="Proteomes" id="UP000630718"/>
    </source>
</evidence>
<evidence type="ECO:0000256" key="1">
    <source>
        <dbReference type="SAM" id="MobiDB-lite"/>
    </source>
</evidence>
<reference evidence="2" key="2">
    <citation type="submission" date="2020-09" db="EMBL/GenBank/DDBJ databases">
        <authorList>
            <person name="Sun Q."/>
            <person name="Ohkuma M."/>
        </authorList>
    </citation>
    <scope>NUCLEOTIDE SEQUENCE</scope>
    <source>
        <strain evidence="2">JCM 4477</strain>
    </source>
</reference>
<dbReference type="Proteomes" id="UP000630718">
    <property type="component" value="Unassembled WGS sequence"/>
</dbReference>
<protein>
    <submittedName>
        <fullName evidence="2">Uncharacterized protein</fullName>
    </submittedName>
</protein>
<reference evidence="2" key="1">
    <citation type="journal article" date="2014" name="Int. J. Syst. Evol. Microbiol.">
        <title>Complete genome sequence of Corynebacterium casei LMG S-19264T (=DSM 44701T), isolated from a smear-ripened cheese.</title>
        <authorList>
            <consortium name="US DOE Joint Genome Institute (JGI-PGF)"/>
            <person name="Walter F."/>
            <person name="Albersmeier A."/>
            <person name="Kalinowski J."/>
            <person name="Ruckert C."/>
        </authorList>
    </citation>
    <scope>NUCLEOTIDE SEQUENCE</scope>
    <source>
        <strain evidence="2">JCM 4477</strain>
    </source>
</reference>
<keyword evidence="3" id="KW-1185">Reference proteome</keyword>